<keyword evidence="1" id="KW-0560">Oxidoreductase</keyword>
<evidence type="ECO:0000256" key="1">
    <source>
        <dbReference type="ARBA" id="ARBA00023002"/>
    </source>
</evidence>
<evidence type="ECO:0000256" key="2">
    <source>
        <dbReference type="ARBA" id="ARBA00023445"/>
    </source>
</evidence>
<organism evidence="5 6">
    <name type="scientific">Neofusicoccum ribis</name>
    <dbReference type="NCBI Taxonomy" id="45134"/>
    <lineage>
        <taxon>Eukaryota</taxon>
        <taxon>Fungi</taxon>
        <taxon>Dikarya</taxon>
        <taxon>Ascomycota</taxon>
        <taxon>Pezizomycotina</taxon>
        <taxon>Dothideomycetes</taxon>
        <taxon>Dothideomycetes incertae sedis</taxon>
        <taxon>Botryosphaeriales</taxon>
        <taxon>Botryosphaeriaceae</taxon>
        <taxon>Neofusicoccum</taxon>
    </lineage>
</organism>
<evidence type="ECO:0000313" key="5">
    <source>
        <dbReference type="EMBL" id="KAL1630458.1"/>
    </source>
</evidence>
<reference evidence="5 6" key="1">
    <citation type="submission" date="2024-02" db="EMBL/GenBank/DDBJ databases">
        <title>De novo assembly and annotation of 12 fungi associated with fruit tree decline syndrome in Ontario, Canada.</title>
        <authorList>
            <person name="Sulman M."/>
            <person name="Ellouze W."/>
            <person name="Ilyukhin E."/>
        </authorList>
    </citation>
    <scope>NUCLEOTIDE SEQUENCE [LARGE SCALE GENOMIC DNA]</scope>
    <source>
        <strain evidence="5 6">M1-105</strain>
    </source>
</reference>
<feature type="domain" description="3-beta hydroxysteroid dehydrogenase/isomerase" evidence="4">
    <location>
        <begin position="16"/>
        <end position="140"/>
    </location>
</feature>
<dbReference type="Proteomes" id="UP001521116">
    <property type="component" value="Unassembled WGS sequence"/>
</dbReference>
<comment type="similarity">
    <text evidence="2">Belongs to the NAD(P)-dependent epimerase/dehydratase family. Dihydroflavonol-4-reductase subfamily.</text>
</comment>
<gene>
    <name evidence="5" type="ORF">SLS56_004858</name>
</gene>
<dbReference type="InterPro" id="IPR050425">
    <property type="entry name" value="NAD(P)_dehydrat-like"/>
</dbReference>
<evidence type="ECO:0000313" key="6">
    <source>
        <dbReference type="Proteomes" id="UP001521116"/>
    </source>
</evidence>
<evidence type="ECO:0000259" key="4">
    <source>
        <dbReference type="Pfam" id="PF01073"/>
    </source>
</evidence>
<dbReference type="InterPro" id="IPR036291">
    <property type="entry name" value="NAD(P)-bd_dom_sf"/>
</dbReference>
<dbReference type="SUPFAM" id="SSF51735">
    <property type="entry name" value="NAD(P)-binding Rossmann-fold domains"/>
    <property type="match status" value="1"/>
</dbReference>
<dbReference type="InterPro" id="IPR002225">
    <property type="entry name" value="3Beta_OHSteriod_DH/Estase"/>
</dbReference>
<evidence type="ECO:0000256" key="3">
    <source>
        <dbReference type="SAM" id="MobiDB-lite"/>
    </source>
</evidence>
<dbReference type="EMBL" id="JAJVDC020000046">
    <property type="protein sequence ID" value="KAL1630458.1"/>
    <property type="molecule type" value="Genomic_DNA"/>
</dbReference>
<protein>
    <recommendedName>
        <fullName evidence="4">3-beta hydroxysteroid dehydrogenase/isomerase domain-containing protein</fullName>
    </recommendedName>
</protein>
<name>A0ABR3SV39_9PEZI</name>
<dbReference type="PANTHER" id="PTHR10366:SF562">
    <property type="entry name" value="ALDEHYDE REDUCTASE II (AFU_ORTHOLOGUE AFUA_1G11360)"/>
    <property type="match status" value="1"/>
</dbReference>
<comment type="caution">
    <text evidence="5">The sequence shown here is derived from an EMBL/GenBank/DDBJ whole genome shotgun (WGS) entry which is preliminary data.</text>
</comment>
<dbReference type="Gene3D" id="3.40.50.720">
    <property type="entry name" value="NAD(P)-binding Rossmann-like Domain"/>
    <property type="match status" value="2"/>
</dbReference>
<keyword evidence="6" id="KW-1185">Reference proteome</keyword>
<dbReference type="PANTHER" id="PTHR10366">
    <property type="entry name" value="NAD DEPENDENT EPIMERASE/DEHYDRATASE"/>
    <property type="match status" value="1"/>
</dbReference>
<sequence>MPRFGRPAIPLGSTILVTGANGFVGSHVIDQLLQHGYRARGTVRDAKKHGWLTEYFDKKYGNGKFELVSVKDMAEEGAFDAAVKGVTGVAHVAAVVSMDTDPESVAKAIVAGTMSALKSAVKELSVKRFVLTSSSSAVRQLEDCEGGRTITADDYNDKAIELAKAMDDSLTEMEKGLIAYSAAKTKGERAMWDWIKETKPEFVTSSADEGKVYWTNVEDVALLHVAGLIHPSVENERVFAYAGTLNPNKMLVVLRELCPDRTFPDGVPGLVDNLAPIGPRDRAETLLKDMDSCMHAQVEELFHTIDLSVHNSPELAHVGPVRAISWPHSRVEFEVPLDFSDRPRVPLDDEVCIRQKKLIRTVTENPEYGQYVRELHWSVLDPPYGTGNSIPSATSGRDEDGSSEDDELEQDRGFVRSPESWDDEGLRLLDHIGDDATSVRLAGQASKQFVSAILDSINPENLVSLATINLQEFADPLPPLPKNMPLHEAAQFLENYSYIHGPTRTLSSTFAGPMYNHLAPLTSRCPKLAHLEIRSYAPWEHWEKISLDDARYAEWAAFIRSARPSLRTLIFEHHRAESSRLWRTNRSHPWGARGRPALWTLFNAHLLPVVTEAPWPRLERVELAGFHEITRCFACLSVPDFAQYEGPHLTFEVLDTGRGSTNDTWAVRETHVALNAEEREAIKAHLGKGVELSIRGGGRKFENTCRTGIPRFWPRRRREG</sequence>
<dbReference type="Pfam" id="PF01073">
    <property type="entry name" value="3Beta_HSD"/>
    <property type="match status" value="1"/>
</dbReference>
<feature type="region of interest" description="Disordered" evidence="3">
    <location>
        <begin position="386"/>
        <end position="419"/>
    </location>
</feature>
<proteinExistence type="inferred from homology"/>
<accession>A0ABR3SV39</accession>